<feature type="compositionally biased region" description="Polar residues" evidence="1">
    <location>
        <begin position="30"/>
        <end position="42"/>
    </location>
</feature>
<evidence type="ECO:0000256" key="1">
    <source>
        <dbReference type="SAM" id="MobiDB-lite"/>
    </source>
</evidence>
<comment type="caution">
    <text evidence="3">The sequence shown here is derived from an EMBL/GenBank/DDBJ whole genome shotgun (WGS) entry which is preliminary data.</text>
</comment>
<protein>
    <submittedName>
        <fullName evidence="3">Uncharacterized protein</fullName>
    </submittedName>
</protein>
<evidence type="ECO:0000256" key="2">
    <source>
        <dbReference type="SAM" id="Phobius"/>
    </source>
</evidence>
<organism evidence="3 4">
    <name type="scientific">Liquidambar formosana</name>
    <name type="common">Formosan gum</name>
    <dbReference type="NCBI Taxonomy" id="63359"/>
    <lineage>
        <taxon>Eukaryota</taxon>
        <taxon>Viridiplantae</taxon>
        <taxon>Streptophyta</taxon>
        <taxon>Embryophyta</taxon>
        <taxon>Tracheophyta</taxon>
        <taxon>Spermatophyta</taxon>
        <taxon>Magnoliopsida</taxon>
        <taxon>eudicotyledons</taxon>
        <taxon>Gunneridae</taxon>
        <taxon>Pentapetalae</taxon>
        <taxon>Saxifragales</taxon>
        <taxon>Altingiaceae</taxon>
        <taxon>Liquidambar</taxon>
    </lineage>
</organism>
<name>A0AAP0RKM6_LIQFO</name>
<keyword evidence="2" id="KW-1133">Transmembrane helix</keyword>
<dbReference type="PANTHER" id="PTHR33429:SF23">
    <property type="entry name" value="OS02G0709350 PROTEIN"/>
    <property type="match status" value="1"/>
</dbReference>
<accession>A0AAP0RKM6</accession>
<gene>
    <name evidence="3" type="ORF">L1049_028264</name>
</gene>
<dbReference type="PANTHER" id="PTHR33429">
    <property type="entry name" value="OS02G0708000 PROTEIN-RELATED"/>
    <property type="match status" value="1"/>
</dbReference>
<evidence type="ECO:0000313" key="4">
    <source>
        <dbReference type="Proteomes" id="UP001415857"/>
    </source>
</evidence>
<dbReference type="AlphaFoldDB" id="A0AAP0RKM6"/>
<keyword evidence="2" id="KW-0812">Transmembrane</keyword>
<dbReference type="Proteomes" id="UP001415857">
    <property type="component" value="Unassembled WGS sequence"/>
</dbReference>
<feature type="region of interest" description="Disordered" evidence="1">
    <location>
        <begin position="30"/>
        <end position="50"/>
    </location>
</feature>
<evidence type="ECO:0000313" key="3">
    <source>
        <dbReference type="EMBL" id="KAK9278690.1"/>
    </source>
</evidence>
<keyword evidence="2" id="KW-0472">Membrane</keyword>
<proteinExistence type="predicted"/>
<keyword evidence="4" id="KW-1185">Reference proteome</keyword>
<dbReference type="EMBL" id="JBBPBK010000009">
    <property type="protein sequence ID" value="KAK9278690.1"/>
    <property type="molecule type" value="Genomic_DNA"/>
</dbReference>
<feature type="transmembrane region" description="Helical" evidence="2">
    <location>
        <begin position="62"/>
        <end position="82"/>
    </location>
</feature>
<sequence length="141" mass="14997">MISSTVTSFNPPIYFPSTYTFLASSTSMATTSPLPDQQQPQESAVNNPVAASSSAWHNSGSIGPFFAVISVLTVLAILSCLLGRICAKREVTPLENKYGSCFGWLKRKCRRCMASDVEVGAKGKIAGEESNGSKDQDGVVV</sequence>
<reference evidence="3 4" key="1">
    <citation type="journal article" date="2024" name="Plant J.">
        <title>Genome sequences and population genomics reveal climatic adaptation and genomic divergence between two closely related sweetgum species.</title>
        <authorList>
            <person name="Xu W.Q."/>
            <person name="Ren C.Q."/>
            <person name="Zhang X.Y."/>
            <person name="Comes H.P."/>
            <person name="Liu X.H."/>
            <person name="Li Y.G."/>
            <person name="Kettle C.J."/>
            <person name="Jalonen R."/>
            <person name="Gaisberger H."/>
            <person name="Ma Y.Z."/>
            <person name="Qiu Y.X."/>
        </authorList>
    </citation>
    <scope>NUCLEOTIDE SEQUENCE [LARGE SCALE GENOMIC DNA]</scope>
    <source>
        <strain evidence="3">Hangzhou</strain>
    </source>
</reference>